<keyword evidence="2" id="KW-1185">Reference proteome</keyword>
<dbReference type="AlphaFoldDB" id="A0A1H1VV53"/>
<organism evidence="1 2">
    <name type="scientific">Friedmanniella luteola</name>
    <dbReference type="NCBI Taxonomy" id="546871"/>
    <lineage>
        <taxon>Bacteria</taxon>
        <taxon>Bacillati</taxon>
        <taxon>Actinomycetota</taxon>
        <taxon>Actinomycetes</taxon>
        <taxon>Propionibacteriales</taxon>
        <taxon>Nocardioidaceae</taxon>
        <taxon>Friedmanniella</taxon>
    </lineage>
</organism>
<dbReference type="Pfam" id="PF20060">
    <property type="entry name" value="DUF6459"/>
    <property type="match status" value="1"/>
</dbReference>
<reference evidence="1 2" key="1">
    <citation type="submission" date="2016-10" db="EMBL/GenBank/DDBJ databases">
        <authorList>
            <person name="de Groot N.N."/>
        </authorList>
    </citation>
    <scope>NUCLEOTIDE SEQUENCE [LARGE SCALE GENOMIC DNA]</scope>
    <source>
        <strain evidence="1 2">DSM 21741</strain>
    </source>
</reference>
<dbReference type="Proteomes" id="UP000199092">
    <property type="component" value="Chromosome I"/>
</dbReference>
<gene>
    <name evidence="1" type="ORF">SAMN04488543_2571</name>
</gene>
<proteinExistence type="predicted"/>
<dbReference type="RefSeq" id="WP_091413255.1">
    <property type="nucleotide sequence ID" value="NZ_LT629749.1"/>
</dbReference>
<dbReference type="InterPro" id="IPR045596">
    <property type="entry name" value="DUF6459"/>
</dbReference>
<dbReference type="OrthoDB" id="3266345at2"/>
<protein>
    <submittedName>
        <fullName evidence="1">Uncharacterized protein</fullName>
    </submittedName>
</protein>
<name>A0A1H1VV53_9ACTN</name>
<evidence type="ECO:0000313" key="2">
    <source>
        <dbReference type="Proteomes" id="UP000199092"/>
    </source>
</evidence>
<accession>A0A1H1VV53</accession>
<dbReference type="STRING" id="546871.SAMN04488543_2571"/>
<evidence type="ECO:0000313" key="1">
    <source>
        <dbReference type="EMBL" id="SDS88116.1"/>
    </source>
</evidence>
<dbReference type="EMBL" id="LT629749">
    <property type="protein sequence ID" value="SDS88116.1"/>
    <property type="molecule type" value="Genomic_DNA"/>
</dbReference>
<sequence length="171" mass="17754">MPPTLTRPLVTPVVESRPDARHWAVPAPAPAAAAAQPALDLRPAGDPLVVLTGPDAAAAVPAGLPDARAWSVALAVALLEVLAGRRPCAQLGRWLEADVLTALAGRLPRRRAGAPAPVPGLRSVRVQHPAAGVAEVAVHGRLGERPVPLALRLEARQARWLVTALEVGPLR</sequence>